<dbReference type="GO" id="GO:0004115">
    <property type="term" value="F:3',5'-cyclic-AMP phosphodiesterase activity"/>
    <property type="evidence" value="ECO:0007669"/>
    <property type="project" value="InterPro"/>
</dbReference>
<dbReference type="OrthoDB" id="258495at2759"/>
<dbReference type="PANTHER" id="PTHR28283">
    <property type="entry name" value="3',5'-CYCLIC-NUCLEOTIDE PHOSPHODIESTERASE 1"/>
    <property type="match status" value="1"/>
</dbReference>
<feature type="region of interest" description="Disordered" evidence="1">
    <location>
        <begin position="176"/>
        <end position="217"/>
    </location>
</feature>
<comment type="caution">
    <text evidence="2">The sequence shown here is derived from an EMBL/GenBank/DDBJ whole genome shotgun (WGS) entry which is preliminary data.</text>
</comment>
<dbReference type="GO" id="GO:0047555">
    <property type="term" value="F:3',5'-cyclic-GMP phosphodiesterase activity"/>
    <property type="evidence" value="ECO:0007669"/>
    <property type="project" value="TreeGrafter"/>
</dbReference>
<dbReference type="Pfam" id="PF02112">
    <property type="entry name" value="PDEase_II"/>
    <property type="match status" value="1"/>
</dbReference>
<dbReference type="InParanoid" id="A0A1Y1UC55"/>
<dbReference type="GeneID" id="33559125"/>
<evidence type="ECO:0000313" key="2">
    <source>
        <dbReference type="EMBL" id="ORX35621.1"/>
    </source>
</evidence>
<dbReference type="Proteomes" id="UP000193218">
    <property type="component" value="Unassembled WGS sequence"/>
</dbReference>
<dbReference type="CDD" id="cd07735">
    <property type="entry name" value="class_II_PDE_MBL-fold"/>
    <property type="match status" value="1"/>
</dbReference>
<dbReference type="AlphaFoldDB" id="A0A1Y1UC55"/>
<proteinExistence type="predicted"/>
<dbReference type="STRING" id="4999.A0A1Y1UC55"/>
<accession>A0A1Y1UC55</accession>
<dbReference type="PANTHER" id="PTHR28283:SF1">
    <property type="entry name" value="3',5'-CYCLIC-NUCLEOTIDE PHOSPHODIESTERASE 1"/>
    <property type="match status" value="1"/>
</dbReference>
<evidence type="ECO:0000313" key="3">
    <source>
        <dbReference type="Proteomes" id="UP000193218"/>
    </source>
</evidence>
<dbReference type="FunCoup" id="A0A1Y1UC55">
    <property type="interactions" value="34"/>
</dbReference>
<dbReference type="RefSeq" id="XP_021869785.1">
    <property type="nucleotide sequence ID" value="XM_022017316.1"/>
</dbReference>
<dbReference type="GO" id="GO:1902660">
    <property type="term" value="P:negative regulation of glucose mediated signaling pathway"/>
    <property type="evidence" value="ECO:0007669"/>
    <property type="project" value="TreeGrafter"/>
</dbReference>
<evidence type="ECO:0000256" key="1">
    <source>
        <dbReference type="SAM" id="MobiDB-lite"/>
    </source>
</evidence>
<organism evidence="2 3">
    <name type="scientific">Kockovaella imperatae</name>
    <dbReference type="NCBI Taxonomy" id="4999"/>
    <lineage>
        <taxon>Eukaryota</taxon>
        <taxon>Fungi</taxon>
        <taxon>Dikarya</taxon>
        <taxon>Basidiomycota</taxon>
        <taxon>Agaricomycotina</taxon>
        <taxon>Tremellomycetes</taxon>
        <taxon>Tremellales</taxon>
        <taxon>Cuniculitremaceae</taxon>
        <taxon>Kockovaella</taxon>
    </lineage>
</organism>
<feature type="compositionally biased region" description="Basic and acidic residues" evidence="1">
    <location>
        <begin position="193"/>
        <end position="206"/>
    </location>
</feature>
<dbReference type="PRINTS" id="PR00388">
    <property type="entry name" value="PDIESTERASE2"/>
</dbReference>
<dbReference type="GO" id="GO:0006198">
    <property type="term" value="P:cAMP catabolic process"/>
    <property type="evidence" value="ECO:0007669"/>
    <property type="project" value="InterPro"/>
</dbReference>
<dbReference type="InterPro" id="IPR000396">
    <property type="entry name" value="Pdiesterase2"/>
</dbReference>
<dbReference type="EMBL" id="NBSH01000010">
    <property type="protein sequence ID" value="ORX35621.1"/>
    <property type="molecule type" value="Genomic_DNA"/>
</dbReference>
<gene>
    <name evidence="2" type="ORF">BD324DRAFT_64009</name>
</gene>
<reference evidence="2 3" key="1">
    <citation type="submission" date="2017-03" db="EMBL/GenBank/DDBJ databases">
        <title>Widespread Adenine N6-methylation of Active Genes in Fungi.</title>
        <authorList>
            <consortium name="DOE Joint Genome Institute"/>
            <person name="Mondo S.J."/>
            <person name="Dannebaum R.O."/>
            <person name="Kuo R.C."/>
            <person name="Louie K.B."/>
            <person name="Bewick A.J."/>
            <person name="Labutti K."/>
            <person name="Haridas S."/>
            <person name="Kuo A."/>
            <person name="Salamov A."/>
            <person name="Ahrendt S.R."/>
            <person name="Lau R."/>
            <person name="Bowen B.P."/>
            <person name="Lipzen A."/>
            <person name="Sullivan W."/>
            <person name="Andreopoulos W.B."/>
            <person name="Clum A."/>
            <person name="Lindquist E."/>
            <person name="Daum C."/>
            <person name="Northen T.R."/>
            <person name="Ramamoorthy G."/>
            <person name="Schmitz R.J."/>
            <person name="Gryganskyi A."/>
            <person name="Culley D."/>
            <person name="Magnuson J."/>
            <person name="James T.Y."/>
            <person name="O'Malley M.A."/>
            <person name="Stajich J.E."/>
            <person name="Spatafora J.W."/>
            <person name="Visel A."/>
            <person name="Grigoriev I.V."/>
        </authorList>
    </citation>
    <scope>NUCLEOTIDE SEQUENCE [LARGE SCALE GENOMIC DNA]</scope>
    <source>
        <strain evidence="2 3">NRRL Y-17943</strain>
    </source>
</reference>
<keyword evidence="3" id="KW-1185">Reference proteome</keyword>
<sequence>MRTKPALAGSGRKRASNAADRLSTSSAPLSPIGQPATRRSSRSSVDKGKQKAAQAPPHETAGRHVQDAFEIVVLGAGGGPLETDVSGYMLKPAHKGWEEGFVALEGGSGLGALTELIDRHGSSSLFPSTHFPPTHHTALLKAAYIFSYLSCYLITHAHLDHVQSLILFSGSMPPRGQPPDASILSPPLTSKAHSSDDDASSDKDDATPAPSRMPVRVLGAKPTLDRLSLAYGGELWPEIADWEKSHGGSASRLEARRGSLGSYSDGPLHPESHGSEMILVPLPGNDEPVKVSPSLPLSVRQFEVSHGSTSKGAYESTALFIRLTDHTVDDAMTHLGHGFDARSDSSKEPELLFFGDVESSYRSPGSEDQDTAARDRAEQCNGVIWAEAADLWAQGRLSGIFIECSYDNDRSADLMFGHMHPYGLMHELSILAAKVTPSRDRPLAGLKIYITHIKAYLLPHPSGQTASERIMSQLDALEKERNLGVDFVEVKRGMRIVL</sequence>
<feature type="region of interest" description="Disordered" evidence="1">
    <location>
        <begin position="1"/>
        <end position="62"/>
    </location>
</feature>
<protein>
    <submittedName>
        <fullName evidence="2">Cyclic-AMP phosphodiesterase</fullName>
    </submittedName>
</protein>
<name>A0A1Y1UC55_9TREE</name>